<name>A0A6A3QEA2_9STRA</name>
<evidence type="ECO:0000313" key="15">
    <source>
        <dbReference type="EMBL" id="KAE9245806.1"/>
    </source>
</evidence>
<dbReference type="Proteomes" id="UP000441208">
    <property type="component" value="Unassembled WGS sequence"/>
</dbReference>
<dbReference type="EMBL" id="QXGD01000255">
    <property type="protein sequence ID" value="KAE9245806.1"/>
    <property type="molecule type" value="Genomic_DNA"/>
</dbReference>
<organism evidence="11 22">
    <name type="scientific">Phytophthora fragariae</name>
    <dbReference type="NCBI Taxonomy" id="53985"/>
    <lineage>
        <taxon>Eukaryota</taxon>
        <taxon>Sar</taxon>
        <taxon>Stramenopiles</taxon>
        <taxon>Oomycota</taxon>
        <taxon>Peronosporomycetes</taxon>
        <taxon>Peronosporales</taxon>
        <taxon>Peronosporaceae</taxon>
        <taxon>Phytophthora</taxon>
    </lineage>
</organism>
<dbReference type="EMBL" id="QXGB01000322">
    <property type="protein sequence ID" value="KAE9219506.1"/>
    <property type="molecule type" value="Genomic_DNA"/>
</dbReference>
<dbReference type="EMBL" id="QXFZ01002724">
    <property type="protein sequence ID" value="KAE9074361.1"/>
    <property type="molecule type" value="Genomic_DNA"/>
</dbReference>
<evidence type="ECO:0000313" key="17">
    <source>
        <dbReference type="Proteomes" id="UP000429523"/>
    </source>
</evidence>
<comment type="cofactor">
    <cofactor evidence="1">
        <name>a divalent metal cation</name>
        <dbReference type="ChEBI" id="CHEBI:60240"/>
    </cofactor>
</comment>
<keyword evidence="5" id="KW-0479">Metal-binding</keyword>
<dbReference type="PANTHER" id="PTHR22930:SF85">
    <property type="entry name" value="GH03217P-RELATED"/>
    <property type="match status" value="1"/>
</dbReference>
<keyword evidence="6" id="KW-0378">Hydrolase</keyword>
<dbReference type="GO" id="GO:0046872">
    <property type="term" value="F:metal ion binding"/>
    <property type="evidence" value="ECO:0007669"/>
    <property type="project" value="UniProtKB-KW"/>
</dbReference>
<keyword evidence="4" id="KW-0540">Nuclease</keyword>
<evidence type="ECO:0000313" key="19">
    <source>
        <dbReference type="Proteomes" id="UP000437068"/>
    </source>
</evidence>
<dbReference type="GO" id="GO:0004518">
    <property type="term" value="F:nuclease activity"/>
    <property type="evidence" value="ECO:0007669"/>
    <property type="project" value="UniProtKB-KW"/>
</dbReference>
<dbReference type="PANTHER" id="PTHR22930">
    <property type="match status" value="1"/>
</dbReference>
<evidence type="ECO:0000256" key="1">
    <source>
        <dbReference type="ARBA" id="ARBA00001968"/>
    </source>
</evidence>
<evidence type="ECO:0000313" key="23">
    <source>
        <dbReference type="Proteomes" id="UP000460718"/>
    </source>
</evidence>
<accession>A0A6A3QEA2</accession>
<feature type="domain" description="DDE Tnp4" evidence="8">
    <location>
        <begin position="1"/>
        <end position="140"/>
    </location>
</feature>
<dbReference type="InterPro" id="IPR027806">
    <property type="entry name" value="HARBI1_dom"/>
</dbReference>
<keyword evidence="7" id="KW-0539">Nucleus</keyword>
<dbReference type="Proteomes" id="UP000488956">
    <property type="component" value="Unassembled WGS sequence"/>
</dbReference>
<evidence type="ECO:0000313" key="9">
    <source>
        <dbReference type="EMBL" id="KAE8943052.1"/>
    </source>
</evidence>
<comment type="subcellular location">
    <subcellularLocation>
        <location evidence="2">Nucleus</location>
    </subcellularLocation>
</comment>
<evidence type="ECO:0000313" key="22">
    <source>
        <dbReference type="Proteomes" id="UP000441208"/>
    </source>
</evidence>
<dbReference type="Proteomes" id="UP000429523">
    <property type="component" value="Unassembled WGS sequence"/>
</dbReference>
<proteinExistence type="inferred from homology"/>
<evidence type="ECO:0000256" key="5">
    <source>
        <dbReference type="ARBA" id="ARBA00022723"/>
    </source>
</evidence>
<dbReference type="OrthoDB" id="99055at2759"/>
<dbReference type="Proteomes" id="UP000440732">
    <property type="component" value="Unassembled WGS sequence"/>
</dbReference>
<gene>
    <name evidence="16" type="ORF">PF001_g8231</name>
    <name evidence="15" type="ORF">PF002_g7056</name>
    <name evidence="14" type="ORF">PF005_g7856</name>
    <name evidence="13" type="ORF">PF006_g7071</name>
    <name evidence="11" type="ORF">PF007_g25441</name>
    <name evidence="9" type="ORF">PF009_g7208</name>
    <name evidence="12" type="ORF">PF010_g7098</name>
    <name evidence="10" type="ORF">PF011_g19964</name>
</gene>
<evidence type="ECO:0000256" key="3">
    <source>
        <dbReference type="ARBA" id="ARBA00006958"/>
    </source>
</evidence>
<evidence type="ECO:0000313" key="14">
    <source>
        <dbReference type="EMBL" id="KAE9219506.1"/>
    </source>
</evidence>
<keyword evidence="18" id="KW-1185">Reference proteome</keyword>
<dbReference type="EMBL" id="QXGF01000273">
    <property type="protein sequence ID" value="KAE8943052.1"/>
    <property type="molecule type" value="Genomic_DNA"/>
</dbReference>
<dbReference type="Pfam" id="PF13359">
    <property type="entry name" value="DDE_Tnp_4"/>
    <property type="match status" value="1"/>
</dbReference>
<dbReference type="EMBL" id="QXGA01000297">
    <property type="protein sequence ID" value="KAE9148312.1"/>
    <property type="molecule type" value="Genomic_DNA"/>
</dbReference>
<evidence type="ECO:0000259" key="8">
    <source>
        <dbReference type="Pfam" id="PF13359"/>
    </source>
</evidence>
<evidence type="ECO:0000313" key="11">
    <source>
        <dbReference type="EMBL" id="KAE9074361.1"/>
    </source>
</evidence>
<dbReference type="AlphaFoldDB" id="A0A6A3QEA2"/>
<evidence type="ECO:0000313" key="12">
    <source>
        <dbReference type="EMBL" id="KAE9121466.1"/>
    </source>
</evidence>
<evidence type="ECO:0000256" key="6">
    <source>
        <dbReference type="ARBA" id="ARBA00022801"/>
    </source>
</evidence>
<evidence type="ECO:0000313" key="13">
    <source>
        <dbReference type="EMBL" id="KAE9148312.1"/>
    </source>
</evidence>
<evidence type="ECO:0000313" key="21">
    <source>
        <dbReference type="Proteomes" id="UP000440732"/>
    </source>
</evidence>
<reference evidence="17 18" key="1">
    <citation type="submission" date="2018-08" db="EMBL/GenBank/DDBJ databases">
        <title>Genomic investigation of the strawberry pathogen Phytophthora fragariae indicates pathogenicity is determined by transcriptional variation in three key races.</title>
        <authorList>
            <person name="Adams T.M."/>
            <person name="Armitage A.D."/>
            <person name="Sobczyk M.K."/>
            <person name="Bates H.J."/>
            <person name="Dunwell J.M."/>
            <person name="Nellist C.F."/>
            <person name="Harrison R.J."/>
        </authorList>
    </citation>
    <scope>NUCLEOTIDE SEQUENCE [LARGE SCALE GENOMIC DNA]</scope>
    <source>
        <strain evidence="16 19">A4</strain>
        <strain evidence="15 20">BC-1</strain>
        <strain evidence="14 18">NOV-27</strain>
        <strain evidence="13 21">NOV-5</strain>
        <strain evidence="11 22">NOV-71</strain>
        <strain evidence="9 17">NOV-9</strain>
        <strain evidence="12 24">ONT-3</strain>
        <strain evidence="10 23">SCRP245</strain>
    </source>
</reference>
<dbReference type="Proteomes" id="UP000433483">
    <property type="component" value="Unassembled WGS sequence"/>
</dbReference>
<evidence type="ECO:0000313" key="20">
    <source>
        <dbReference type="Proteomes" id="UP000440367"/>
    </source>
</evidence>
<comment type="similarity">
    <text evidence="3">Belongs to the HARBI1 family.</text>
</comment>
<comment type="caution">
    <text evidence="11">The sequence shown here is derived from an EMBL/GenBank/DDBJ whole genome shotgun (WGS) entry which is preliminary data.</text>
</comment>
<protein>
    <recommendedName>
        <fullName evidence="8">DDE Tnp4 domain-containing protein</fullName>
    </recommendedName>
</protein>
<dbReference type="GO" id="GO:0005634">
    <property type="term" value="C:nucleus"/>
    <property type="evidence" value="ECO:0007669"/>
    <property type="project" value="UniProtKB-SubCell"/>
</dbReference>
<evidence type="ECO:0000313" key="10">
    <source>
        <dbReference type="EMBL" id="KAE8986491.1"/>
    </source>
</evidence>
<evidence type="ECO:0000313" key="16">
    <source>
        <dbReference type="EMBL" id="KAE9314501.1"/>
    </source>
</evidence>
<evidence type="ECO:0000256" key="2">
    <source>
        <dbReference type="ARBA" id="ARBA00004123"/>
    </source>
</evidence>
<evidence type="ECO:0000313" key="18">
    <source>
        <dbReference type="Proteomes" id="UP000433483"/>
    </source>
</evidence>
<dbReference type="EMBL" id="QXFX01000298">
    <property type="protein sequence ID" value="KAE9121466.1"/>
    <property type="molecule type" value="Genomic_DNA"/>
</dbReference>
<dbReference type="EMBL" id="QXGE01000369">
    <property type="protein sequence ID" value="KAE9314501.1"/>
    <property type="molecule type" value="Genomic_DNA"/>
</dbReference>
<dbReference type="Proteomes" id="UP000460718">
    <property type="component" value="Unassembled WGS sequence"/>
</dbReference>
<dbReference type="Proteomes" id="UP000437068">
    <property type="component" value="Unassembled WGS sequence"/>
</dbReference>
<dbReference type="Proteomes" id="UP000440367">
    <property type="component" value="Unassembled WGS sequence"/>
</dbReference>
<dbReference type="EMBL" id="QXFW01001736">
    <property type="protein sequence ID" value="KAE8986491.1"/>
    <property type="molecule type" value="Genomic_DNA"/>
</dbReference>
<dbReference type="GO" id="GO:0016787">
    <property type="term" value="F:hydrolase activity"/>
    <property type="evidence" value="ECO:0007669"/>
    <property type="project" value="UniProtKB-KW"/>
</dbReference>
<evidence type="ECO:0000256" key="7">
    <source>
        <dbReference type="ARBA" id="ARBA00023242"/>
    </source>
</evidence>
<dbReference type="InterPro" id="IPR045249">
    <property type="entry name" value="HARBI1-like"/>
</dbReference>
<sequence>MDGTLIALKRPCDYEGWYNRKGYPSVNVQAVCDHRKRFISFDIRPGSWSDAKIFKHSSFGLNIARLLPQGHHVLAHSGYGILPLVMTPYNELDEGGALSVKQARFNFNLSSTRMVIEGAFGLLKERFRILKKALEERSPTASKPQVLTTQKLFRLYDTTRNYEPRWGCKSAMKLLHYLYKS</sequence>
<evidence type="ECO:0000256" key="4">
    <source>
        <dbReference type="ARBA" id="ARBA00022722"/>
    </source>
</evidence>
<evidence type="ECO:0000313" key="24">
    <source>
        <dbReference type="Proteomes" id="UP000488956"/>
    </source>
</evidence>